<feature type="domain" description="Alcohol dehydrogenase-like C-terminal" evidence="3">
    <location>
        <begin position="169"/>
        <end position="295"/>
    </location>
</feature>
<dbReference type="InterPro" id="IPR013149">
    <property type="entry name" value="ADH-like_C"/>
</dbReference>
<evidence type="ECO:0000256" key="1">
    <source>
        <dbReference type="ARBA" id="ARBA00023002"/>
    </source>
</evidence>
<dbReference type="AlphaFoldDB" id="A0A2W2AUQ3"/>
<evidence type="ECO:0000313" key="6">
    <source>
        <dbReference type="Proteomes" id="UP000248795"/>
    </source>
</evidence>
<gene>
    <name evidence="5" type="ORF">DK847_01195</name>
</gene>
<dbReference type="Proteomes" id="UP000248795">
    <property type="component" value="Unassembled WGS sequence"/>
</dbReference>
<dbReference type="SUPFAM" id="SSF51735">
    <property type="entry name" value="NAD(P)-binding Rossmann-fold domains"/>
    <property type="match status" value="1"/>
</dbReference>
<dbReference type="InterPro" id="IPR036291">
    <property type="entry name" value="NAD(P)-bd_dom_sf"/>
</dbReference>
<dbReference type="CDD" id="cd08261">
    <property type="entry name" value="Zn_ADH7"/>
    <property type="match status" value="1"/>
</dbReference>
<keyword evidence="2" id="KW-0472">Membrane</keyword>
<comment type="caution">
    <text evidence="5">The sequence shown here is derived from an EMBL/GenBank/DDBJ whole genome shotgun (WGS) entry which is preliminary data.</text>
</comment>
<accession>A0A2W2AUQ3</accession>
<keyword evidence="1" id="KW-0560">Oxidoreductase</keyword>
<evidence type="ECO:0000259" key="4">
    <source>
        <dbReference type="Pfam" id="PF08240"/>
    </source>
</evidence>
<dbReference type="Pfam" id="PF00107">
    <property type="entry name" value="ADH_zinc_N"/>
    <property type="match status" value="1"/>
</dbReference>
<proteinExistence type="predicted"/>
<dbReference type="PANTHER" id="PTHR43401:SF3">
    <property type="entry name" value="L-GALACTONATE-5-DEHYDROGENASE"/>
    <property type="match status" value="1"/>
</dbReference>
<evidence type="ECO:0000313" key="5">
    <source>
        <dbReference type="EMBL" id="PZF78975.1"/>
    </source>
</evidence>
<dbReference type="InterPro" id="IPR050129">
    <property type="entry name" value="Zn_alcohol_dh"/>
</dbReference>
<organism evidence="5 6">
    <name type="scientific">Aestuariivirga litoralis</name>
    <dbReference type="NCBI Taxonomy" id="2650924"/>
    <lineage>
        <taxon>Bacteria</taxon>
        <taxon>Pseudomonadati</taxon>
        <taxon>Pseudomonadota</taxon>
        <taxon>Alphaproteobacteria</taxon>
        <taxon>Hyphomicrobiales</taxon>
        <taxon>Aestuariivirgaceae</taxon>
        <taxon>Aestuariivirga</taxon>
    </lineage>
</organism>
<feature type="domain" description="Alcohol dehydrogenase-like N-terminal" evidence="4">
    <location>
        <begin position="23"/>
        <end position="129"/>
    </location>
</feature>
<protein>
    <submittedName>
        <fullName evidence="5">Dehydrogenase</fullName>
    </submittedName>
</protein>
<name>A0A2W2AUQ3_9HYPH</name>
<evidence type="ECO:0000256" key="2">
    <source>
        <dbReference type="SAM" id="Phobius"/>
    </source>
</evidence>
<dbReference type="Gene3D" id="3.90.180.10">
    <property type="entry name" value="Medium-chain alcohol dehydrogenases, catalytic domain"/>
    <property type="match status" value="1"/>
</dbReference>
<dbReference type="Pfam" id="PF08240">
    <property type="entry name" value="ADH_N"/>
    <property type="match status" value="1"/>
</dbReference>
<dbReference type="InterPro" id="IPR013154">
    <property type="entry name" value="ADH-like_N"/>
</dbReference>
<dbReference type="RefSeq" id="WP_111196304.1">
    <property type="nucleotide sequence ID" value="NZ_QKVK01000001.1"/>
</dbReference>
<dbReference type="GO" id="GO:0016491">
    <property type="term" value="F:oxidoreductase activity"/>
    <property type="evidence" value="ECO:0007669"/>
    <property type="project" value="UniProtKB-KW"/>
</dbReference>
<dbReference type="SUPFAM" id="SSF50129">
    <property type="entry name" value="GroES-like"/>
    <property type="match status" value="1"/>
</dbReference>
<keyword evidence="6" id="KW-1185">Reference proteome</keyword>
<feature type="transmembrane region" description="Helical" evidence="2">
    <location>
        <begin position="162"/>
        <end position="183"/>
    </location>
</feature>
<evidence type="ECO:0000259" key="3">
    <source>
        <dbReference type="Pfam" id="PF00107"/>
    </source>
</evidence>
<sequence length="336" mass="36474">MRAVICRNPGEIEIVTYPVPERKPGEALVKIRRIGVCGTDMHIYQGNQPYFTYPRVMGHELSGEIVEVGPGSALKPGEPVYIVPYLHCGQCIACRAGKTNCCTSLKVLGVHIDGGMCEYLSLPETHLFRAEGITLDEAAMVEFLAIGAHAVGRAKASRGQRVLVVGAGPIGVGVAIFAGLAGAEVTVLDGREDRLAFASRLEAVRHTVRLGEHDVERMRENTDGEFYDGVFDCTGSPRAMERGFGFVAHGGTYVLVSIVQGNISFSDPEFHRRETTLLSSRNATLADFATVMRAMRAGQVPTRAIRTHSAPLWEAGERMPEWIRPEAGTVKAVLEL</sequence>
<reference evidence="6" key="1">
    <citation type="submission" date="2018-06" db="EMBL/GenBank/DDBJ databases">
        <title>Aestuariibacter litoralis strain KCTC 52945T.</title>
        <authorList>
            <person name="Li X."/>
            <person name="Salam N."/>
            <person name="Li J.-L."/>
            <person name="Chen Y.-M."/>
            <person name="Yang Z.-W."/>
            <person name="Zhang L.-Y."/>
            <person name="Han M.-X."/>
            <person name="Xiao M."/>
            <person name="Li W.-J."/>
        </authorList>
    </citation>
    <scope>NUCLEOTIDE SEQUENCE [LARGE SCALE GENOMIC DNA]</scope>
    <source>
        <strain evidence="6">KCTC 52945</strain>
    </source>
</reference>
<dbReference type="EMBL" id="QKVK01000001">
    <property type="protein sequence ID" value="PZF78975.1"/>
    <property type="molecule type" value="Genomic_DNA"/>
</dbReference>
<dbReference type="PANTHER" id="PTHR43401">
    <property type="entry name" value="L-THREONINE 3-DEHYDROGENASE"/>
    <property type="match status" value="1"/>
</dbReference>
<dbReference type="Gene3D" id="3.40.50.720">
    <property type="entry name" value="NAD(P)-binding Rossmann-like Domain"/>
    <property type="match status" value="1"/>
</dbReference>
<keyword evidence="2" id="KW-1133">Transmembrane helix</keyword>
<keyword evidence="2" id="KW-0812">Transmembrane</keyword>
<dbReference type="InterPro" id="IPR011032">
    <property type="entry name" value="GroES-like_sf"/>
</dbReference>